<keyword evidence="1" id="KW-0472">Membrane</keyword>
<sequence>MKILDRENIGIILLMLLNIGFTYLLVVQATLYYGFLHVPLGKESINEATKLTSYDSTLIIGITILSIIAFLINYIILKKMILSKKSFLIGCIIIFIGISISIPFSLPARESFLHYKSGKMKLQDYLSEKMISEVQLIDHSKTIQVKGIDDFMEDIGGTQYRRGMWKYAKKTRIMLRYTDGSLDSIYANGSLFDYKGKIFFADKNIIEKYLTE</sequence>
<keyword evidence="1" id="KW-1133">Transmembrane helix</keyword>
<evidence type="ECO:0000313" key="3">
    <source>
        <dbReference type="Proteomes" id="UP000006054"/>
    </source>
</evidence>
<dbReference type="OrthoDB" id="9950465at2"/>
<evidence type="ECO:0000313" key="2">
    <source>
        <dbReference type="EMBL" id="AFM06248.1"/>
    </source>
</evidence>
<name>I4AQL3_BERLS</name>
<dbReference type="KEGG" id="fli:Fleli_3946"/>
<dbReference type="EMBL" id="CP003345">
    <property type="protein sequence ID" value="AFM06248.1"/>
    <property type="molecule type" value="Genomic_DNA"/>
</dbReference>
<dbReference type="HOGENOM" id="CLU_1298261_0_0_10"/>
<protein>
    <submittedName>
        <fullName evidence="2">Uncharacterized protein</fullName>
    </submittedName>
</protein>
<dbReference type="Proteomes" id="UP000006054">
    <property type="component" value="Chromosome"/>
</dbReference>
<proteinExistence type="predicted"/>
<keyword evidence="1" id="KW-0812">Transmembrane</keyword>
<dbReference type="eggNOG" id="ENOG5033D00">
    <property type="taxonomic scope" value="Bacteria"/>
</dbReference>
<organism evidence="2 3">
    <name type="scientific">Bernardetia litoralis (strain ATCC 23117 / DSM 6794 / NBRC 15988 / NCIMB 1366 / Fx l1 / Sio-4)</name>
    <name type="common">Flexibacter litoralis</name>
    <dbReference type="NCBI Taxonomy" id="880071"/>
    <lineage>
        <taxon>Bacteria</taxon>
        <taxon>Pseudomonadati</taxon>
        <taxon>Bacteroidota</taxon>
        <taxon>Cytophagia</taxon>
        <taxon>Cytophagales</taxon>
        <taxon>Bernardetiaceae</taxon>
        <taxon>Bernardetia</taxon>
    </lineage>
</organism>
<dbReference type="AlphaFoldDB" id="I4AQL3"/>
<dbReference type="RefSeq" id="WP_014799671.1">
    <property type="nucleotide sequence ID" value="NC_018018.1"/>
</dbReference>
<accession>I4AQL3</accession>
<dbReference type="STRING" id="880071.Fleli_3946"/>
<feature type="transmembrane region" description="Helical" evidence="1">
    <location>
        <begin position="87"/>
        <end position="106"/>
    </location>
</feature>
<keyword evidence="3" id="KW-1185">Reference proteome</keyword>
<evidence type="ECO:0000256" key="1">
    <source>
        <dbReference type="SAM" id="Phobius"/>
    </source>
</evidence>
<feature type="transmembrane region" description="Helical" evidence="1">
    <location>
        <begin position="12"/>
        <end position="36"/>
    </location>
</feature>
<feature type="transmembrane region" description="Helical" evidence="1">
    <location>
        <begin position="56"/>
        <end position="75"/>
    </location>
</feature>
<gene>
    <name evidence="2" type="ordered locus">Fleli_3946</name>
</gene>
<reference evidence="3" key="1">
    <citation type="submission" date="2012-06" db="EMBL/GenBank/DDBJ databases">
        <title>The complete genome of Flexibacter litoralis DSM 6794.</title>
        <authorList>
            <person name="Lucas S."/>
            <person name="Copeland A."/>
            <person name="Lapidus A."/>
            <person name="Glavina del Rio T."/>
            <person name="Dalin E."/>
            <person name="Tice H."/>
            <person name="Bruce D."/>
            <person name="Goodwin L."/>
            <person name="Pitluck S."/>
            <person name="Peters L."/>
            <person name="Ovchinnikova G."/>
            <person name="Lu M."/>
            <person name="Kyrpides N."/>
            <person name="Mavromatis K."/>
            <person name="Ivanova N."/>
            <person name="Brettin T."/>
            <person name="Detter J.C."/>
            <person name="Han C."/>
            <person name="Larimer F."/>
            <person name="Land M."/>
            <person name="Hauser L."/>
            <person name="Markowitz V."/>
            <person name="Cheng J.-F."/>
            <person name="Hugenholtz P."/>
            <person name="Woyke T."/>
            <person name="Wu D."/>
            <person name="Spring S."/>
            <person name="Lang E."/>
            <person name="Kopitz M."/>
            <person name="Brambilla E."/>
            <person name="Klenk H.-P."/>
            <person name="Eisen J.A."/>
        </authorList>
    </citation>
    <scope>NUCLEOTIDE SEQUENCE [LARGE SCALE GENOMIC DNA]</scope>
    <source>
        <strain evidence="3">ATCC 23117 / DSM 6794 / NBRC 15988 / NCIMB 1366 / Sio-4</strain>
    </source>
</reference>